<dbReference type="Pfam" id="PF13148">
    <property type="entry name" value="DUF3987"/>
    <property type="match status" value="1"/>
</dbReference>
<gene>
    <name evidence="3" type="ORF">HOP52_12290</name>
</gene>
<dbReference type="EMBL" id="JABFUC010000009">
    <property type="protein sequence ID" value="MCG6658532.1"/>
    <property type="molecule type" value="Genomic_DNA"/>
</dbReference>
<dbReference type="Proteomes" id="UP000814385">
    <property type="component" value="Unassembled WGS sequence"/>
</dbReference>
<keyword evidence="2" id="KW-1133">Transmembrane helix</keyword>
<evidence type="ECO:0000313" key="3">
    <source>
        <dbReference type="EMBL" id="MCG6658532.1"/>
    </source>
</evidence>
<evidence type="ECO:0000256" key="1">
    <source>
        <dbReference type="SAM" id="MobiDB-lite"/>
    </source>
</evidence>
<evidence type="ECO:0000256" key="2">
    <source>
        <dbReference type="SAM" id="Phobius"/>
    </source>
</evidence>
<accession>A0ABS9P9T5</accession>
<keyword evidence="2" id="KW-0812">Transmembrane</keyword>
<comment type="caution">
    <text evidence="3">The sequence shown here is derived from an EMBL/GenBank/DDBJ whole genome shotgun (WGS) entry which is preliminary data.</text>
</comment>
<keyword evidence="4" id="KW-1185">Reference proteome</keyword>
<feature type="compositionally biased region" description="Basic and acidic residues" evidence="1">
    <location>
        <begin position="179"/>
        <end position="194"/>
    </location>
</feature>
<proteinExistence type="predicted"/>
<dbReference type="RefSeq" id="WP_238977680.1">
    <property type="nucleotide sequence ID" value="NZ_JABFUC010000009.1"/>
</dbReference>
<keyword evidence="2" id="KW-0472">Membrane</keyword>
<feature type="transmembrane region" description="Helical" evidence="2">
    <location>
        <begin position="7"/>
        <end position="25"/>
    </location>
</feature>
<name>A0ABS9P9T5_9GAMM</name>
<protein>
    <submittedName>
        <fullName evidence="3">DUF3987 domain-containing protein</fullName>
    </submittedName>
</protein>
<organism evidence="3 4">
    <name type="scientific">Billgrantia campisalis</name>
    <dbReference type="NCBI Taxonomy" id="74661"/>
    <lineage>
        <taxon>Bacteria</taxon>
        <taxon>Pseudomonadati</taxon>
        <taxon>Pseudomonadota</taxon>
        <taxon>Gammaproteobacteria</taxon>
        <taxon>Oceanospirillales</taxon>
        <taxon>Halomonadaceae</taxon>
        <taxon>Billgrantia</taxon>
    </lineage>
</organism>
<sequence>MSFLQRGIVFFAKIAIIAKIAWVLYIKMLDIDACEGAARLPPLGTQEGEWPAYDEHSRFESMTQEVAQHVEVVPEMARTAALSAMAVACQGVVDVAFPNGNIIPTSLYLLTIAETGERKTALEKWFFQPIRDFQTAKKSDIDHQIKTYKRQLKNWQSAEKSLTKQWTKAFESGASTEEIEQRQTALDDNKPEPPRDYQLVYENVTPIALAYGLYDNIPMACLLSSEAGSILEGKAVDDLPMLNGMWSGSPLSVTRRTSPSFTLNDPRLTVALMAQPKVIDRFLEKRGEEAMDNGFLSRLLVIKPTSLIGSREGKGRAIDSSILNDFHHRVSTLLEESFDILERNDRKRSVLELTPSAKEHWQYLQLQTERAMVEHGLYYHARGHGAKLMDNVTRVAAIIHTFEGYEGGIDTALLDYAWRFCQCYSHQFLQYLAGEPEIVTATNQLIKEIRRLGDSHDSEEYHIKKSLLSQKGRGTHLRRPTHLKAAIRLLTQLGHLQEVTRGNLRFSETIIGNEAPELKNGIDYHLEQIPRYDEQVYFFERGGRYSGYKRKE</sequence>
<dbReference type="InterPro" id="IPR025048">
    <property type="entry name" value="DUF3987"/>
</dbReference>
<evidence type="ECO:0000313" key="4">
    <source>
        <dbReference type="Proteomes" id="UP000814385"/>
    </source>
</evidence>
<feature type="region of interest" description="Disordered" evidence="1">
    <location>
        <begin position="173"/>
        <end position="194"/>
    </location>
</feature>
<reference evidence="3 4" key="1">
    <citation type="submission" date="2020-05" db="EMBL/GenBank/DDBJ databases">
        <title>Comparative genomic analysis of denitrifying bacteria from Halomonas genus.</title>
        <authorList>
            <person name="Wang L."/>
            <person name="Shao Z."/>
        </authorList>
    </citation>
    <scope>NUCLEOTIDE SEQUENCE [LARGE SCALE GENOMIC DNA]</scope>
    <source>
        <strain evidence="3 4">A4</strain>
    </source>
</reference>